<keyword evidence="1" id="KW-0732">Signal</keyword>
<feature type="chain" id="PRO_5006013382" description="Six-hairpin glycosidase-like protein" evidence="1">
    <location>
        <begin position="22"/>
        <end position="680"/>
    </location>
</feature>
<dbReference type="Gene3D" id="1.50.10.10">
    <property type="match status" value="1"/>
</dbReference>
<sequence length="680" mass="77244">MNLRRTLLLFSFIFASSLAIAQPKDRWIIQDDGAIRWNINDNIPHDDHLEMSGQQLSVVLRYGVDAQKRFHLNRSLVFPMLRMHPNKTQNNLKQRFDVNIPALVTVDDQTLLNEEVRDVTFNGIMRVESRFGYIYRRKELKDAVQLTRVLYPSTNAARYCEEYTFKNSSPNQITLRVPEWNVTYTTPEEAGVYGAYCIEAGLSKSGVFVLKPGETLEFYAVFSGRKLVDASSGRNDAGLSHINILSERAAREALISQWWSNLVLDTPDPVLNRMFAFAKLRGAESIYRTKGGLMHGPGGEAYYAAVWANDQAEYINPFFPFLGYEIGNESALNSFRHFARYMNPEYKPIPSSIISEGVSFWHGAKDRGDGAMIAYGAARYALARGDKAEARELWPLIEWCLEYCNRKLTPAGVVASNSDELENRFPAGDANLCTSTLYYDALRSAVMLGRELGVSAKQLNMYRNQANALEKAIEKHFGYEIEGFHSYRYYEGNDILRSWICMPLVMGIYTRAQGTIDALFSPRLWTDDGLLTQAGTETFWDRSTLYALRGTIAAGEVEKGMNFLKKYSHRRLLGDHVPYAIEAWPEGDQRHLSAESGLYCRIYTEGLFGIRPTGLRSFEMTPRLPQEWEYMNLNRVRAFNSEFDIRVSRAGKKLHVEVLKGGKSVLKKSVTEGATIKVNL</sequence>
<dbReference type="RefSeq" id="WP_029428364.1">
    <property type="nucleotide sequence ID" value="NZ_CP012801.1"/>
</dbReference>
<proteinExistence type="predicted"/>
<dbReference type="SUPFAM" id="SSF48208">
    <property type="entry name" value="Six-hairpin glycosidases"/>
    <property type="match status" value="1"/>
</dbReference>
<dbReference type="Proteomes" id="UP000061809">
    <property type="component" value="Chromosome"/>
</dbReference>
<dbReference type="InterPro" id="IPR008928">
    <property type="entry name" value="6-hairpin_glycosidase_sf"/>
</dbReference>
<feature type="signal peptide" evidence="1">
    <location>
        <begin position="1"/>
        <end position="21"/>
    </location>
</feature>
<dbReference type="EMBL" id="CP012801">
    <property type="protein sequence ID" value="ALJ58467.1"/>
    <property type="molecule type" value="Genomic_DNA"/>
</dbReference>
<accession>A0A0N7IEV6</accession>
<dbReference type="PATRIC" id="fig|246787.4.peg.1243"/>
<organism evidence="2 3">
    <name type="scientific">Bacteroides cellulosilyticus</name>
    <dbReference type="NCBI Taxonomy" id="246787"/>
    <lineage>
        <taxon>Bacteria</taxon>
        <taxon>Pseudomonadati</taxon>
        <taxon>Bacteroidota</taxon>
        <taxon>Bacteroidia</taxon>
        <taxon>Bacteroidales</taxon>
        <taxon>Bacteroidaceae</taxon>
        <taxon>Bacteroides</taxon>
    </lineage>
</organism>
<dbReference type="AlphaFoldDB" id="A0A0N7IEV6"/>
<evidence type="ECO:0008006" key="4">
    <source>
        <dbReference type="Google" id="ProtNLM"/>
    </source>
</evidence>
<evidence type="ECO:0000256" key="1">
    <source>
        <dbReference type="SAM" id="SignalP"/>
    </source>
</evidence>
<protein>
    <recommendedName>
        <fullName evidence="4">Six-hairpin glycosidase-like protein</fullName>
    </recommendedName>
</protein>
<evidence type="ECO:0000313" key="3">
    <source>
        <dbReference type="Proteomes" id="UP000061809"/>
    </source>
</evidence>
<dbReference type="InterPro" id="IPR012341">
    <property type="entry name" value="6hp_glycosidase-like_sf"/>
</dbReference>
<gene>
    <name evidence="2" type="ORF">BcellWH2_01205</name>
</gene>
<dbReference type="KEGG" id="bcel:BcellWH2_01205"/>
<dbReference type="GO" id="GO:0005975">
    <property type="term" value="P:carbohydrate metabolic process"/>
    <property type="evidence" value="ECO:0007669"/>
    <property type="project" value="InterPro"/>
</dbReference>
<reference evidence="2 3" key="1">
    <citation type="journal article" date="2015" name="Science">
        <title>Genetic determinants of in vivo fitness and diet responsiveness in multiple human gut Bacteroides.</title>
        <authorList>
            <person name="Wu M."/>
            <person name="McNulty N.P."/>
            <person name="Rodionov D.A."/>
            <person name="Khoroshkin M.S."/>
            <person name="Griffin N.W."/>
            <person name="Cheng J."/>
            <person name="Latreille P."/>
            <person name="Kerstetter R.A."/>
            <person name="Terrapon N."/>
            <person name="Henrissat B."/>
            <person name="Osterman A.L."/>
            <person name="Gordon J.I."/>
        </authorList>
    </citation>
    <scope>NUCLEOTIDE SEQUENCE [LARGE SCALE GENOMIC DNA]</scope>
    <source>
        <strain evidence="2 3">WH2</strain>
    </source>
</reference>
<evidence type="ECO:0000313" key="2">
    <source>
        <dbReference type="EMBL" id="ALJ58467.1"/>
    </source>
</evidence>
<name>A0A0N7IEV6_9BACE</name>